<evidence type="ECO:0000256" key="1">
    <source>
        <dbReference type="SAM" id="MobiDB-lite"/>
    </source>
</evidence>
<feature type="non-terminal residue" evidence="2">
    <location>
        <position position="1"/>
    </location>
</feature>
<feature type="compositionally biased region" description="Low complexity" evidence="1">
    <location>
        <begin position="111"/>
        <end position="126"/>
    </location>
</feature>
<dbReference type="AlphaFoldDB" id="A0A699SYB7"/>
<name>A0A699SYB7_TANCI</name>
<proteinExistence type="predicted"/>
<gene>
    <name evidence="2" type="ORF">Tci_874280</name>
</gene>
<protein>
    <submittedName>
        <fullName evidence="2">Uncharacterized protein</fullName>
    </submittedName>
</protein>
<feature type="region of interest" description="Disordered" evidence="1">
    <location>
        <begin position="99"/>
        <end position="131"/>
    </location>
</feature>
<feature type="compositionally biased region" description="Pro residues" evidence="1">
    <location>
        <begin position="99"/>
        <end position="110"/>
    </location>
</feature>
<feature type="non-terminal residue" evidence="2">
    <location>
        <position position="175"/>
    </location>
</feature>
<comment type="caution">
    <text evidence="2">The sequence shown here is derived from an EMBL/GenBank/DDBJ whole genome shotgun (WGS) entry which is preliminary data.</text>
</comment>
<sequence>LTGAYEGAHDLHRPRLPGTGGALAARHLASALPARPARPAFCLPAAEALGYSTAAGGGLVCASAAGLGLVGARLGAGLSALLRRLLFAGRGAALGLPHPAPPAGAAPPPAARRAGLPRRGAGASLGKPAGHAGRVRGAVRGVALYYDARQLGAARLHRARKPRQLLHQQHHLPQH</sequence>
<dbReference type="EMBL" id="BKCJ011197154">
    <property type="protein sequence ID" value="GFD02311.1"/>
    <property type="molecule type" value="Genomic_DNA"/>
</dbReference>
<accession>A0A699SYB7</accession>
<organism evidence="2">
    <name type="scientific">Tanacetum cinerariifolium</name>
    <name type="common">Dalmatian daisy</name>
    <name type="synonym">Chrysanthemum cinerariifolium</name>
    <dbReference type="NCBI Taxonomy" id="118510"/>
    <lineage>
        <taxon>Eukaryota</taxon>
        <taxon>Viridiplantae</taxon>
        <taxon>Streptophyta</taxon>
        <taxon>Embryophyta</taxon>
        <taxon>Tracheophyta</taxon>
        <taxon>Spermatophyta</taxon>
        <taxon>Magnoliopsida</taxon>
        <taxon>eudicotyledons</taxon>
        <taxon>Gunneridae</taxon>
        <taxon>Pentapetalae</taxon>
        <taxon>asterids</taxon>
        <taxon>campanulids</taxon>
        <taxon>Asterales</taxon>
        <taxon>Asteraceae</taxon>
        <taxon>Asteroideae</taxon>
        <taxon>Anthemideae</taxon>
        <taxon>Anthemidinae</taxon>
        <taxon>Tanacetum</taxon>
    </lineage>
</organism>
<reference evidence="2" key="1">
    <citation type="journal article" date="2019" name="Sci. Rep.">
        <title>Draft genome of Tanacetum cinerariifolium, the natural source of mosquito coil.</title>
        <authorList>
            <person name="Yamashiro T."/>
            <person name="Shiraishi A."/>
            <person name="Satake H."/>
            <person name="Nakayama K."/>
        </authorList>
    </citation>
    <scope>NUCLEOTIDE SEQUENCE</scope>
</reference>
<evidence type="ECO:0000313" key="2">
    <source>
        <dbReference type="EMBL" id="GFD02311.1"/>
    </source>
</evidence>